<evidence type="ECO:0000256" key="5">
    <source>
        <dbReference type="ARBA" id="ARBA00023136"/>
    </source>
</evidence>
<dbReference type="PANTHER" id="PTHR30569:SF0">
    <property type="entry name" value="CYTOSINE PERMEASE"/>
    <property type="match status" value="1"/>
</dbReference>
<sequence>MSKLTQNVEAVETEVDHVLGAEYEHTAVPMAARRSMFSVTTVWIGFPMIITGAMTGSLLVLGMGFANALTAMIVGNLIMLVYVGLLGLLGTRTGFNFALMASVVFGRKGYVLASGLLSTLLLGWYAVQTGITGALISTAYELNYVMMTVLAGVLYIGITFVGVRGLHAIGLVSVPAFIILGLYVMFDAAATTSWGAIYAYAGNNGVATMSMGVGLTVVIALFIDAGTVTADFNRWAADSRSSLVATFSAFPFANLVAMLVGGVTTAALAVPDANPFGADNMFGYMNAKQIGFLSVLAFLFLYCNLGSVCAHCLYNAATGWSRILSSHMRIMAVVLGIIGIVVAAGNVWAFFIEWLSLLGILVPPIGAIIIVDQYVLRRPAVIDQDWRGQAFLAWIIGSLVAFVVEFYAPYLSTAICAGLAGGIAYAVIGQSRASQKASA</sequence>
<evidence type="ECO:0000256" key="4">
    <source>
        <dbReference type="ARBA" id="ARBA00022989"/>
    </source>
</evidence>
<evidence type="ECO:0000256" key="3">
    <source>
        <dbReference type="ARBA" id="ARBA00022692"/>
    </source>
</evidence>
<accession>A0A7X5F510</accession>
<dbReference type="InterPro" id="IPR030191">
    <property type="entry name" value="CodB"/>
</dbReference>
<dbReference type="GO" id="GO:0015209">
    <property type="term" value="F:cytosine transmembrane transporter activity"/>
    <property type="evidence" value="ECO:0007669"/>
    <property type="project" value="InterPro"/>
</dbReference>
<dbReference type="InterPro" id="IPR001248">
    <property type="entry name" value="Pur-cyt_permease"/>
</dbReference>
<keyword evidence="5" id="KW-0472">Membrane</keyword>
<keyword evidence="7" id="KW-1185">Reference proteome</keyword>
<dbReference type="EMBL" id="JAABLQ010000002">
    <property type="protein sequence ID" value="NBN79866.1"/>
    <property type="molecule type" value="Genomic_DNA"/>
</dbReference>
<protein>
    <submittedName>
        <fullName evidence="6">Cytosine permease</fullName>
    </submittedName>
</protein>
<evidence type="ECO:0000313" key="7">
    <source>
        <dbReference type="Proteomes" id="UP000586722"/>
    </source>
</evidence>
<dbReference type="Proteomes" id="UP000586722">
    <property type="component" value="Unassembled WGS sequence"/>
</dbReference>
<evidence type="ECO:0000256" key="2">
    <source>
        <dbReference type="ARBA" id="ARBA00008974"/>
    </source>
</evidence>
<organism evidence="6 7">
    <name type="scientific">Pannonibacter tanglangensis</name>
    <dbReference type="NCBI Taxonomy" id="2750084"/>
    <lineage>
        <taxon>Bacteria</taxon>
        <taxon>Pseudomonadati</taxon>
        <taxon>Pseudomonadota</taxon>
        <taxon>Alphaproteobacteria</taxon>
        <taxon>Hyphomicrobiales</taxon>
        <taxon>Stappiaceae</taxon>
        <taxon>Pannonibacter</taxon>
    </lineage>
</organism>
<keyword evidence="3" id="KW-0812">Transmembrane</keyword>
<dbReference type="Pfam" id="PF02133">
    <property type="entry name" value="Transp_cyt_pur"/>
    <property type="match status" value="1"/>
</dbReference>
<comment type="caution">
    <text evidence="6">The sequence shown here is derived from an EMBL/GenBank/DDBJ whole genome shotgun (WGS) entry which is preliminary data.</text>
</comment>
<reference evidence="7" key="1">
    <citation type="submission" date="2020-01" db="EMBL/GenBank/DDBJ databases">
        <authorList>
            <person name="Fang Y."/>
            <person name="Sun R."/>
            <person name="Nie L."/>
            <person name="He J."/>
            <person name="Hao L."/>
            <person name="Wang L."/>
            <person name="Su S."/>
            <person name="Lv E."/>
            <person name="Zhang Z."/>
            <person name="Xie R."/>
            <person name="Liu H."/>
        </authorList>
    </citation>
    <scope>NUCLEOTIDE SEQUENCE [LARGE SCALE GENOMIC DNA]</scope>
    <source>
        <strain evidence="7">XCT-53</strain>
    </source>
</reference>
<name>A0A7X5F510_9HYPH</name>
<proteinExistence type="inferred from homology"/>
<dbReference type="AlphaFoldDB" id="A0A7X5F510"/>
<comment type="similarity">
    <text evidence="2">Belongs to the purine-cytosine permease (2.A.39) family.</text>
</comment>
<evidence type="ECO:0000313" key="6">
    <source>
        <dbReference type="EMBL" id="NBN79866.1"/>
    </source>
</evidence>
<dbReference type="Gene3D" id="1.10.4160.10">
    <property type="entry name" value="Hydantoin permease"/>
    <property type="match status" value="1"/>
</dbReference>
<evidence type="ECO:0000256" key="1">
    <source>
        <dbReference type="ARBA" id="ARBA00004141"/>
    </source>
</evidence>
<dbReference type="GO" id="GO:0005886">
    <property type="term" value="C:plasma membrane"/>
    <property type="evidence" value="ECO:0007669"/>
    <property type="project" value="TreeGrafter"/>
</dbReference>
<comment type="subcellular location">
    <subcellularLocation>
        <location evidence="1">Membrane</location>
        <topology evidence="1">Multi-pass membrane protein</topology>
    </subcellularLocation>
</comment>
<dbReference type="PANTHER" id="PTHR30569">
    <property type="entry name" value="CYTOSINE TRANSPORTER CODB"/>
    <property type="match status" value="1"/>
</dbReference>
<keyword evidence="4" id="KW-1133">Transmembrane helix</keyword>
<dbReference type="RefSeq" id="WP_161677154.1">
    <property type="nucleotide sequence ID" value="NZ_JAABLP010000004.1"/>
</dbReference>
<gene>
    <name evidence="6" type="ORF">GWI72_16435</name>
</gene>